<evidence type="ECO:0000313" key="4">
    <source>
        <dbReference type="EMBL" id="CAL1538725.1"/>
    </source>
</evidence>
<evidence type="ECO:0000256" key="3">
    <source>
        <dbReference type="SAM" id="Coils"/>
    </source>
</evidence>
<comment type="similarity">
    <text evidence="1">Belongs to the BLOC1S5 family.</text>
</comment>
<keyword evidence="3" id="KW-0175">Coiled coil</keyword>
<feature type="coiled-coil region" evidence="3">
    <location>
        <begin position="128"/>
        <end position="155"/>
    </location>
</feature>
<dbReference type="GO" id="GO:0030133">
    <property type="term" value="C:transport vesicle"/>
    <property type="evidence" value="ECO:0007669"/>
    <property type="project" value="InterPro"/>
</dbReference>
<dbReference type="PANTHER" id="PTHR31784:SF2">
    <property type="entry name" value="BIOGENESIS OF LYSOSOME-RELATED ORGANELLES COMPLEX 1 SUBUNIT 5"/>
    <property type="match status" value="1"/>
</dbReference>
<dbReference type="Pfam" id="PF14942">
    <property type="entry name" value="Muted"/>
    <property type="match status" value="1"/>
</dbReference>
<dbReference type="PANTHER" id="PTHR31784">
    <property type="entry name" value="BIOGENESIS OF LYSOSOME-RELATED ORGANELLES COMPLEX 1 SUBUNIT 5"/>
    <property type="match status" value="1"/>
</dbReference>
<proteinExistence type="inferred from homology"/>
<dbReference type="Proteomes" id="UP001497497">
    <property type="component" value="Unassembled WGS sequence"/>
</dbReference>
<protein>
    <recommendedName>
        <fullName evidence="2">Biogenesis of lysosome-related organelles complex 1 subunit 5</fullName>
    </recommendedName>
</protein>
<reference evidence="4 5" key="1">
    <citation type="submission" date="2024-04" db="EMBL/GenBank/DDBJ databases">
        <authorList>
            <consortium name="Genoscope - CEA"/>
            <person name="William W."/>
        </authorList>
    </citation>
    <scope>NUCLEOTIDE SEQUENCE [LARGE SCALE GENOMIC DNA]</scope>
</reference>
<dbReference type="AlphaFoldDB" id="A0AAV2I247"/>
<accession>A0AAV2I247</accession>
<comment type="caution">
    <text evidence="4">The sequence shown here is derived from an EMBL/GenBank/DDBJ whole genome shotgun (WGS) entry which is preliminary data.</text>
</comment>
<dbReference type="InterPro" id="IPR017243">
    <property type="entry name" value="Bloc1s5"/>
</dbReference>
<gene>
    <name evidence="4" type="ORF">GSLYS_00012546001</name>
</gene>
<dbReference type="GO" id="GO:0031083">
    <property type="term" value="C:BLOC-1 complex"/>
    <property type="evidence" value="ECO:0007669"/>
    <property type="project" value="InterPro"/>
</dbReference>
<evidence type="ECO:0000256" key="2">
    <source>
        <dbReference type="ARBA" id="ARBA00019580"/>
    </source>
</evidence>
<organism evidence="4 5">
    <name type="scientific">Lymnaea stagnalis</name>
    <name type="common">Great pond snail</name>
    <name type="synonym">Helix stagnalis</name>
    <dbReference type="NCBI Taxonomy" id="6523"/>
    <lineage>
        <taxon>Eukaryota</taxon>
        <taxon>Metazoa</taxon>
        <taxon>Spiralia</taxon>
        <taxon>Lophotrochozoa</taxon>
        <taxon>Mollusca</taxon>
        <taxon>Gastropoda</taxon>
        <taxon>Heterobranchia</taxon>
        <taxon>Euthyneura</taxon>
        <taxon>Panpulmonata</taxon>
        <taxon>Hygrophila</taxon>
        <taxon>Lymnaeoidea</taxon>
        <taxon>Lymnaeidae</taxon>
        <taxon>Lymnaea</taxon>
    </lineage>
</organism>
<dbReference type="EMBL" id="CAXITT010000310">
    <property type="protein sequence ID" value="CAL1538725.1"/>
    <property type="molecule type" value="Genomic_DNA"/>
</dbReference>
<keyword evidence="5" id="KW-1185">Reference proteome</keyword>
<name>A0AAV2I247_LYMST</name>
<evidence type="ECO:0000256" key="1">
    <source>
        <dbReference type="ARBA" id="ARBA00010754"/>
    </source>
</evidence>
<evidence type="ECO:0000313" key="5">
    <source>
        <dbReference type="Proteomes" id="UP001497497"/>
    </source>
</evidence>
<sequence>MTCEYIFRDVTDIYSRLFNHRAALHGLTNNFVKEFEEKRGEREIISMSRIFELIIDCRDRALPSSIEHLNCNVESLKESVNKTLQQCQMIVHDGEETKSDWLQSQRLRREQEWNDFMAAQVSRSARVDAEFKSKVDALSNHYAELEEKLKEGTKKVL</sequence>